<dbReference type="Pfam" id="PF07435">
    <property type="entry name" value="YycH"/>
    <property type="match status" value="1"/>
</dbReference>
<dbReference type="InterPro" id="IPR009996">
    <property type="entry name" value="YycH"/>
</dbReference>
<keyword evidence="3" id="KW-1185">Reference proteome</keyword>
<protein>
    <recommendedName>
        <fullName evidence="1">Regulatory protein YycH domain-containing protein</fullName>
    </recommendedName>
</protein>
<feature type="domain" description="Regulatory protein YycH" evidence="1">
    <location>
        <begin position="3"/>
        <end position="427"/>
    </location>
</feature>
<organism evidence="2 3">
    <name type="scientific">Paenibacillus nuruki</name>
    <dbReference type="NCBI Taxonomy" id="1886670"/>
    <lineage>
        <taxon>Bacteria</taxon>
        <taxon>Bacillati</taxon>
        <taxon>Bacillota</taxon>
        <taxon>Bacilli</taxon>
        <taxon>Bacillales</taxon>
        <taxon>Paenibacillaceae</taxon>
        <taxon>Paenibacillus</taxon>
    </lineage>
</organism>
<dbReference type="InterPro" id="IPR042274">
    <property type="entry name" value="YycH/YycI_2"/>
</dbReference>
<evidence type="ECO:0000313" key="2">
    <source>
        <dbReference type="EMBL" id="ODP29468.1"/>
    </source>
</evidence>
<dbReference type="STRING" id="1886670.PTI45_00951"/>
<name>A0A1E3L6S2_9BACL</name>
<dbReference type="EMBL" id="MDER01000030">
    <property type="protein sequence ID" value="ODP29468.1"/>
    <property type="molecule type" value="Genomic_DNA"/>
</dbReference>
<reference evidence="2 3" key="1">
    <citation type="submission" date="2016-08" db="EMBL/GenBank/DDBJ databases">
        <title>Genome sequencing of Paenibacillus sp. TI45-13ar, isolated from Korean traditional nuruk.</title>
        <authorList>
            <person name="Kim S.-J."/>
        </authorList>
    </citation>
    <scope>NUCLEOTIDE SEQUENCE [LARGE SCALE GENOMIC DNA]</scope>
    <source>
        <strain evidence="2 3">TI45-13ar</strain>
    </source>
</reference>
<dbReference type="Proteomes" id="UP000094578">
    <property type="component" value="Unassembled WGS sequence"/>
</dbReference>
<dbReference type="CDD" id="cd15787">
    <property type="entry name" value="YycH_N"/>
    <property type="match status" value="1"/>
</dbReference>
<proteinExistence type="predicted"/>
<gene>
    <name evidence="2" type="ORF">PTI45_00951</name>
</gene>
<sequence>MRENIKSILLVGLIVVSLVQSYYLIYRMPGADSVANSEASYVQTEDIGPRTSIENTIFPDQMILHLKNNKHTVFYPASSNYNAIYSRLKGSNFSQFRRLSVQTVNWNEVRNDAGLEMTFSSGIPVSLLERTLDISPDSLFEGDTVNRIWIYNTANSTKPRAFFFSASGDVVYEATDLDWTSADIQQMTLMNTTATNYLYQTNSYYIPQTALEIQSLTLKLEMYTTEQMQRNLFFDPGATRNINEENGTEIYTDSKRSLQVDTKQKWMTYTDPTAPTTGTNNVSDNVLSAIDFVNQHGGWPGSYMLLMDNNSSNDKEFIFRQYIQSYPIVDTEKLKFGYMKLVMEHGTVSSYERSMLYTGINNPPLNESNISRAKVIALPGGKVLQNMIKAQIPADQTIRDIYPAYRPTLGNGVVVLNPVWMVKLQDGQSIVLTSSNTSISMKK</sequence>
<dbReference type="Gene3D" id="3.30.310.160">
    <property type="entry name" value="YycH protein, domain 2"/>
    <property type="match status" value="1"/>
</dbReference>
<evidence type="ECO:0000313" key="3">
    <source>
        <dbReference type="Proteomes" id="UP000094578"/>
    </source>
</evidence>
<accession>A0A1E3L6S2</accession>
<dbReference type="PATRIC" id="fig|1886670.3.peg.972"/>
<dbReference type="AlphaFoldDB" id="A0A1E3L6S2"/>
<comment type="caution">
    <text evidence="2">The sequence shown here is derived from an EMBL/GenBank/DDBJ whole genome shotgun (WGS) entry which is preliminary data.</text>
</comment>
<dbReference type="RefSeq" id="WP_069326408.1">
    <property type="nucleotide sequence ID" value="NZ_MDER01000030.1"/>
</dbReference>
<evidence type="ECO:0000259" key="1">
    <source>
        <dbReference type="Pfam" id="PF07435"/>
    </source>
</evidence>